<dbReference type="Proteomes" id="UP000660265">
    <property type="component" value="Unassembled WGS sequence"/>
</dbReference>
<keyword evidence="4" id="KW-1185">Reference proteome</keyword>
<dbReference type="SUPFAM" id="SSF52799">
    <property type="entry name" value="(Phosphotyrosine protein) phosphatases II"/>
    <property type="match status" value="1"/>
</dbReference>
<dbReference type="Gene3D" id="3.90.190.10">
    <property type="entry name" value="Protein tyrosine phosphatase superfamily"/>
    <property type="match status" value="1"/>
</dbReference>
<feature type="region of interest" description="Disordered" evidence="1">
    <location>
        <begin position="1"/>
        <end position="25"/>
    </location>
</feature>
<proteinExistence type="predicted"/>
<evidence type="ECO:0000259" key="2">
    <source>
        <dbReference type="PROSITE" id="PS50056"/>
    </source>
</evidence>
<dbReference type="PROSITE" id="PS50056">
    <property type="entry name" value="TYR_PHOSPHATASE_2"/>
    <property type="match status" value="1"/>
</dbReference>
<dbReference type="Pfam" id="PF22785">
    <property type="entry name" value="Tc-R-P"/>
    <property type="match status" value="1"/>
</dbReference>
<sequence>MLMVDVRSMQRQGQESDTGVRTPDTYAADMRPTLFSVDLPGPGRLSTMAKPRGADWLEDEMRGLRDAGVDVLVCALTRAERDELGLADEERAAGAAGLRYVGVPIPDRTVPDLAVVLPALRELTARLVGGAHVVTHCRAGIGRASLLAAALLILGGTDPDTAWDALEKARGLAVPDTPEQRAWTLRLPTSAGT</sequence>
<dbReference type="InterPro" id="IPR000387">
    <property type="entry name" value="Tyr_Pase_dom"/>
</dbReference>
<gene>
    <name evidence="3" type="ORF">GCM10011583_27710</name>
</gene>
<reference evidence="4" key="1">
    <citation type="journal article" date="2019" name="Int. J. Syst. Evol. Microbiol.">
        <title>The Global Catalogue of Microorganisms (GCM) 10K type strain sequencing project: providing services to taxonomists for standard genome sequencing and annotation.</title>
        <authorList>
            <consortium name="The Broad Institute Genomics Platform"/>
            <consortium name="The Broad Institute Genome Sequencing Center for Infectious Disease"/>
            <person name="Wu L."/>
            <person name="Ma J."/>
        </authorList>
    </citation>
    <scope>NUCLEOTIDE SEQUENCE [LARGE SCALE GENOMIC DNA]</scope>
    <source>
        <strain evidence="4">CGMCC 4.7275</strain>
    </source>
</reference>
<evidence type="ECO:0000313" key="3">
    <source>
        <dbReference type="EMBL" id="GGJ94636.1"/>
    </source>
</evidence>
<feature type="compositionally biased region" description="Polar residues" evidence="1">
    <location>
        <begin position="9"/>
        <end position="19"/>
    </location>
</feature>
<evidence type="ECO:0000313" key="4">
    <source>
        <dbReference type="Proteomes" id="UP000660265"/>
    </source>
</evidence>
<protein>
    <recommendedName>
        <fullName evidence="2">Tyrosine specific protein phosphatases domain-containing protein</fullName>
    </recommendedName>
</protein>
<feature type="domain" description="Tyrosine specific protein phosphatases" evidence="2">
    <location>
        <begin position="114"/>
        <end position="181"/>
    </location>
</feature>
<organism evidence="3 4">
    <name type="scientific">Streptomyces camponoticapitis</name>
    <dbReference type="NCBI Taxonomy" id="1616125"/>
    <lineage>
        <taxon>Bacteria</taxon>
        <taxon>Bacillati</taxon>
        <taxon>Actinomycetota</taxon>
        <taxon>Actinomycetes</taxon>
        <taxon>Kitasatosporales</taxon>
        <taxon>Streptomycetaceae</taxon>
        <taxon>Streptomyces</taxon>
    </lineage>
</organism>
<accession>A0ABQ2E429</accession>
<name>A0ABQ2E429_9ACTN</name>
<dbReference type="InterPro" id="IPR029021">
    <property type="entry name" value="Prot-tyrosine_phosphatase-like"/>
</dbReference>
<evidence type="ECO:0000256" key="1">
    <source>
        <dbReference type="SAM" id="MobiDB-lite"/>
    </source>
</evidence>
<comment type="caution">
    <text evidence="3">The sequence shown here is derived from an EMBL/GenBank/DDBJ whole genome shotgun (WGS) entry which is preliminary data.</text>
</comment>
<dbReference type="EMBL" id="BMMV01000007">
    <property type="protein sequence ID" value="GGJ94636.1"/>
    <property type="molecule type" value="Genomic_DNA"/>
</dbReference>